<reference evidence="2" key="1">
    <citation type="submission" date="2014-12" db="EMBL/GenBank/DDBJ databases">
        <title>Insight into the proteome of Arion vulgaris.</title>
        <authorList>
            <person name="Aradska J."/>
            <person name="Bulat T."/>
            <person name="Smidak R."/>
            <person name="Sarate P."/>
            <person name="Gangsoo J."/>
            <person name="Sialana F."/>
            <person name="Bilban M."/>
            <person name="Lubec G."/>
        </authorList>
    </citation>
    <scope>NUCLEOTIDE SEQUENCE</scope>
    <source>
        <tissue evidence="2">Skin</tissue>
    </source>
</reference>
<feature type="repeat" description="ANK" evidence="1">
    <location>
        <begin position="1"/>
        <end position="22"/>
    </location>
</feature>
<dbReference type="AlphaFoldDB" id="A0A0B7B8X4"/>
<evidence type="ECO:0000256" key="1">
    <source>
        <dbReference type="PROSITE-ProRule" id="PRU00023"/>
    </source>
</evidence>
<keyword evidence="1" id="KW-0040">ANK repeat</keyword>
<proteinExistence type="predicted"/>
<dbReference type="EMBL" id="HACG01042924">
    <property type="protein sequence ID" value="CEK89789.1"/>
    <property type="molecule type" value="Transcribed_RNA"/>
</dbReference>
<dbReference type="PROSITE" id="PS50088">
    <property type="entry name" value="ANK_REPEAT"/>
    <property type="match status" value="1"/>
</dbReference>
<gene>
    <name evidence="2" type="primary">ORF172894</name>
</gene>
<accession>A0A0B7B8X4</accession>
<sequence length="51" mass="5572">NGHKEIVAILLKAGAVVNAKDIVSYTPLHFSPVKCHKEILEILLTDKDSTT</sequence>
<dbReference type="Pfam" id="PF00023">
    <property type="entry name" value="Ank"/>
    <property type="match status" value="1"/>
</dbReference>
<dbReference type="Gene3D" id="1.25.40.20">
    <property type="entry name" value="Ankyrin repeat-containing domain"/>
    <property type="match status" value="1"/>
</dbReference>
<evidence type="ECO:0000313" key="2">
    <source>
        <dbReference type="EMBL" id="CEK89789.1"/>
    </source>
</evidence>
<organism evidence="2">
    <name type="scientific">Arion vulgaris</name>
    <dbReference type="NCBI Taxonomy" id="1028688"/>
    <lineage>
        <taxon>Eukaryota</taxon>
        <taxon>Metazoa</taxon>
        <taxon>Spiralia</taxon>
        <taxon>Lophotrochozoa</taxon>
        <taxon>Mollusca</taxon>
        <taxon>Gastropoda</taxon>
        <taxon>Heterobranchia</taxon>
        <taxon>Euthyneura</taxon>
        <taxon>Panpulmonata</taxon>
        <taxon>Eupulmonata</taxon>
        <taxon>Stylommatophora</taxon>
        <taxon>Helicina</taxon>
        <taxon>Arionoidea</taxon>
        <taxon>Arionidae</taxon>
        <taxon>Arion</taxon>
    </lineage>
</organism>
<dbReference type="SUPFAM" id="SSF48403">
    <property type="entry name" value="Ankyrin repeat"/>
    <property type="match status" value="1"/>
</dbReference>
<protein>
    <submittedName>
        <fullName evidence="2">Uncharacterized protein</fullName>
    </submittedName>
</protein>
<dbReference type="InterPro" id="IPR036770">
    <property type="entry name" value="Ankyrin_rpt-contain_sf"/>
</dbReference>
<name>A0A0B7B8X4_9EUPU</name>
<feature type="non-terminal residue" evidence="2">
    <location>
        <position position="1"/>
    </location>
</feature>
<dbReference type="InterPro" id="IPR002110">
    <property type="entry name" value="Ankyrin_rpt"/>
</dbReference>